<dbReference type="AlphaFoldDB" id="A0A0L7KB90"/>
<protein>
    <submittedName>
        <fullName evidence="3">Uncharacterized protein</fullName>
    </submittedName>
</protein>
<evidence type="ECO:0000256" key="1">
    <source>
        <dbReference type="SAM" id="Coils"/>
    </source>
</evidence>
<feature type="region of interest" description="Disordered" evidence="2">
    <location>
        <begin position="227"/>
        <end position="308"/>
    </location>
</feature>
<keyword evidence="1" id="KW-0175">Coiled coil</keyword>
<dbReference type="OrthoDB" id="378766at2759"/>
<feature type="coiled-coil region" evidence="1">
    <location>
        <begin position="514"/>
        <end position="541"/>
    </location>
</feature>
<feature type="region of interest" description="Disordered" evidence="2">
    <location>
        <begin position="1"/>
        <end position="28"/>
    </location>
</feature>
<feature type="compositionally biased region" description="Acidic residues" evidence="2">
    <location>
        <begin position="243"/>
        <end position="252"/>
    </location>
</feature>
<proteinExistence type="predicted"/>
<dbReference type="VEuPathDB" id="PlasmoDB:PfHB3_020021400"/>
<reference evidence="3 4" key="1">
    <citation type="submission" date="2006-03" db="EMBL/GenBank/DDBJ databases">
        <title>Annotation of Plasmodium falciparum HB3.</title>
        <authorList>
            <consortium name="The Broad Institute Genome Sequencing Platform"/>
            <person name="Volkman S.K."/>
            <person name="Neafsey D.E."/>
            <person name="Dash A.P."/>
            <person name="Chitnis C.E."/>
            <person name="Hartl D.L."/>
            <person name="Young S.K."/>
            <person name="Zeng Q."/>
            <person name="Koehrsen M."/>
            <person name="Alvarado L."/>
            <person name="Berlin A."/>
            <person name="Borenstein D."/>
            <person name="Chapman S.B."/>
            <person name="Chen Z."/>
            <person name="Engels R."/>
            <person name="Freedman E."/>
            <person name="Gellesch M."/>
            <person name="Goldberg J."/>
            <person name="Griggs A."/>
            <person name="Gujja S."/>
            <person name="Heilman E.R."/>
            <person name="Heiman D.I."/>
            <person name="Howarth C."/>
            <person name="Jen D."/>
            <person name="Larson L."/>
            <person name="Mehta T."/>
            <person name="Neiman D."/>
            <person name="Park D."/>
            <person name="Pearson M."/>
            <person name="Roberts A."/>
            <person name="Saif S."/>
            <person name="Shea T."/>
            <person name="Shenoy N."/>
            <person name="Sisk P."/>
            <person name="Stolte C."/>
            <person name="Sykes S."/>
            <person name="Walk T."/>
            <person name="White J."/>
            <person name="Yandava C."/>
            <person name="Haas B."/>
            <person name="Henn M.R."/>
            <person name="Nusbaum C."/>
            <person name="Birren B."/>
        </authorList>
    </citation>
    <scope>NUCLEOTIDE SEQUENCE [LARGE SCALE GENOMIC DNA]</scope>
    <source>
        <strain evidence="3">HB3</strain>
    </source>
</reference>
<gene>
    <name evidence="3" type="ORF">PFHG_02024</name>
</gene>
<evidence type="ECO:0000256" key="2">
    <source>
        <dbReference type="SAM" id="MobiDB-lite"/>
    </source>
</evidence>
<accession>A0A0L7KB90</accession>
<evidence type="ECO:0000313" key="3">
    <source>
        <dbReference type="EMBL" id="KOB60189.1"/>
    </source>
</evidence>
<sequence length="563" mass="66289">MEEKKKINNKSNSRVSNDDTNKEKRKKLKPIQVRRSIKDIIISHNPYDYIYNYKGNDIDIFDINKHDKIVKDRTSEIEENSNIFIENEILDNNEMLLRKELNELINKDDLSEDMKNDIKALYIEVQEMYLILKNDIKNNIPSSDEIIKLYLADDQKDKSTNIIWKRFCFYKLLSDKLNDLHISTISSYRHTYLKTIYIWYKKNKKLLFNTDDNKEVFGGNNIVGEINEVDEKNESDEKNEVDEKNEDDEKNEGDEKNVDEKNEGGEKNVDEKNEGGEKNVDEKNVDEKNEGDEKNITNQNEIIKNKDPLNCHTKKEETEKEMKKDYAKKISHNFDETLQEEMNKIKKEHEIKENDINLLVYNEEPHDVLNKYTFPNDVFLLNNTKISDKNIKNVKEEQNVVSNDLNVLLLRNDKDEEDKYAKGICEHVSLDIFINNNDAFNINTNDAFNINTNDTFNINTNDAFNINTNDTFNINTNDTFNINTNDTFNIKTNDTLSINNYNLDIKEEHKNVPIPLHTNKIKELEEEIKKQKLLIKKKEIEIINSPIGIKFKDIFGKFQDINN</sequence>
<feature type="compositionally biased region" description="Basic and acidic residues" evidence="2">
    <location>
        <begin position="229"/>
        <end position="242"/>
    </location>
</feature>
<dbReference type="KEGG" id="pfh:PFHG_02024"/>
<name>A0A0L7KB90_PLAFX</name>
<feature type="compositionally biased region" description="Basic and acidic residues" evidence="2">
    <location>
        <begin position="253"/>
        <end position="295"/>
    </location>
</feature>
<reference evidence="4" key="2">
    <citation type="submission" date="2006-03" db="EMBL/GenBank/DDBJ databases">
        <title>The genome sequence of the Plasmodium falciparum HB3.</title>
        <authorList>
            <consortium name="The Broad Institute Genome Sequencing Platform"/>
            <person name="Birren B."/>
            <person name="Lander E."/>
            <person name="Galagan J."/>
            <person name="Nusbaum C."/>
            <person name="Devon K."/>
            <person name="Henn M."/>
            <person name="Jaffe D."/>
            <person name="Butler J."/>
            <person name="Alvarez P."/>
            <person name="Gnerre S."/>
            <person name="Grabherr M."/>
            <person name="Kleber M."/>
            <person name="Mauceli E."/>
            <person name="Brockman W."/>
            <person name="MacCallum I.A."/>
            <person name="Rounsley S."/>
            <person name="Young S."/>
            <person name="LaButti K."/>
            <person name="Pushparaj V."/>
            <person name="DeCaprio D."/>
            <person name="Crawford M."/>
            <person name="Koehrsen M."/>
            <person name="Engels R."/>
            <person name="Montgomery P."/>
            <person name="Pearson M."/>
            <person name="Howarth C."/>
            <person name="Larson L."/>
            <person name="Luoma S."/>
            <person name="White J."/>
            <person name="Kodira C."/>
            <person name="Zeng Q."/>
            <person name="Oleary S."/>
            <person name="Yandava C."/>
            <person name="Alvarado L."/>
            <person name="Wirth D."/>
            <person name="Volkman S."/>
            <person name="Hartl D."/>
        </authorList>
    </citation>
    <scope>NUCLEOTIDE SEQUENCE [LARGE SCALE GENOMIC DNA]</scope>
</reference>
<dbReference type="EMBL" id="CH671955">
    <property type="protein sequence ID" value="KOB60189.1"/>
    <property type="molecule type" value="Genomic_DNA"/>
</dbReference>
<dbReference type="OMA" id="DIHICTI"/>
<organism evidence="3 4">
    <name type="scientific">Plasmodium falciparum (isolate HB3)</name>
    <dbReference type="NCBI Taxonomy" id="137071"/>
    <lineage>
        <taxon>Eukaryota</taxon>
        <taxon>Sar</taxon>
        <taxon>Alveolata</taxon>
        <taxon>Apicomplexa</taxon>
        <taxon>Aconoidasida</taxon>
        <taxon>Haemosporida</taxon>
        <taxon>Plasmodiidae</taxon>
        <taxon>Plasmodium</taxon>
        <taxon>Plasmodium (Laverania)</taxon>
    </lineage>
</organism>
<evidence type="ECO:0000313" key="4">
    <source>
        <dbReference type="Proteomes" id="UP000054289"/>
    </source>
</evidence>
<dbReference type="Proteomes" id="UP000054289">
    <property type="component" value="Unassembled WGS sequence"/>
</dbReference>